<dbReference type="Pfam" id="PF05340">
    <property type="entry name" value="DUF740"/>
    <property type="match status" value="1"/>
</dbReference>
<organism evidence="1 2">
    <name type="scientific">Eruca vesicaria subsp. sativa</name>
    <name type="common">Garden rocket</name>
    <name type="synonym">Eruca sativa</name>
    <dbReference type="NCBI Taxonomy" id="29727"/>
    <lineage>
        <taxon>Eukaryota</taxon>
        <taxon>Viridiplantae</taxon>
        <taxon>Streptophyta</taxon>
        <taxon>Embryophyta</taxon>
        <taxon>Tracheophyta</taxon>
        <taxon>Spermatophyta</taxon>
        <taxon>Magnoliopsida</taxon>
        <taxon>eudicotyledons</taxon>
        <taxon>Gunneridae</taxon>
        <taxon>Pentapetalae</taxon>
        <taxon>rosids</taxon>
        <taxon>malvids</taxon>
        <taxon>Brassicales</taxon>
        <taxon>Brassicaceae</taxon>
        <taxon>Brassiceae</taxon>
        <taxon>Eruca</taxon>
    </lineage>
</organism>
<reference evidence="1 2" key="1">
    <citation type="submission" date="2022-03" db="EMBL/GenBank/DDBJ databases">
        <authorList>
            <person name="Macdonald S."/>
            <person name="Ahmed S."/>
            <person name="Newling K."/>
        </authorList>
    </citation>
    <scope>NUCLEOTIDE SEQUENCE [LARGE SCALE GENOMIC DNA]</scope>
</reference>
<dbReference type="PANTHER" id="PTHR34046">
    <property type="entry name" value="OS06G0218800 PROTEIN"/>
    <property type="match status" value="1"/>
</dbReference>
<protein>
    <submittedName>
        <fullName evidence="1">Uncharacterized protein</fullName>
    </submittedName>
</protein>
<accession>A0ABC8JB43</accession>
<evidence type="ECO:0000313" key="1">
    <source>
        <dbReference type="EMBL" id="CAH8320421.1"/>
    </source>
</evidence>
<keyword evidence="2" id="KW-1185">Reference proteome</keyword>
<comment type="caution">
    <text evidence="1">The sequence shown here is derived from an EMBL/GenBank/DDBJ whole genome shotgun (WGS) entry which is preliminary data.</text>
</comment>
<dbReference type="Proteomes" id="UP001642260">
    <property type="component" value="Unassembled WGS sequence"/>
</dbReference>
<dbReference type="InterPro" id="IPR008004">
    <property type="entry name" value="OCTOPUS-like"/>
</dbReference>
<evidence type="ECO:0000313" key="2">
    <source>
        <dbReference type="Proteomes" id="UP001642260"/>
    </source>
</evidence>
<proteinExistence type="predicted"/>
<gene>
    <name evidence="1" type="ORF">ERUC_LOCUS8972</name>
</gene>
<name>A0ABC8JB43_ERUVS</name>
<dbReference type="AlphaFoldDB" id="A0ABC8JB43"/>
<sequence>MDCGKHKHQGYRGVCASCLRERLSLLPNTTPYYTINLSNSSTTTTTVSSSSPVKKYHRRSGSMTMTFAVREALSGKLVGGLGGGLKKSKSMAHVPRDDSFVVSDCSRRKKTTTEKVKSTTAKVSGFWRKLFGWKGKGGGSDVGGGLVASRQRVY</sequence>
<dbReference type="PANTHER" id="PTHR34046:SF21">
    <property type="entry name" value="(RAPE) HYPOTHETICAL PROTEIN"/>
    <property type="match status" value="1"/>
</dbReference>
<dbReference type="EMBL" id="CAKOAT010093044">
    <property type="protein sequence ID" value="CAH8320421.1"/>
    <property type="molecule type" value="Genomic_DNA"/>
</dbReference>